<evidence type="ECO:0000313" key="2">
    <source>
        <dbReference type="EMBL" id="NJQ05164.1"/>
    </source>
</evidence>
<dbReference type="EMBL" id="JAAVJD010000027">
    <property type="protein sequence ID" value="NJQ05164.1"/>
    <property type="molecule type" value="Genomic_DNA"/>
</dbReference>
<dbReference type="PROSITE" id="PS50112">
    <property type="entry name" value="PAS"/>
    <property type="match status" value="1"/>
</dbReference>
<comment type="caution">
    <text evidence="2">The sequence shown here is derived from an EMBL/GenBank/DDBJ whole genome shotgun (WGS) entry which is preliminary data.</text>
</comment>
<proteinExistence type="predicted"/>
<organism evidence="2 3">
    <name type="scientific">Streptomyces lonarensis</name>
    <dbReference type="NCBI Taxonomy" id="700599"/>
    <lineage>
        <taxon>Bacteria</taxon>
        <taxon>Bacillati</taxon>
        <taxon>Actinomycetota</taxon>
        <taxon>Actinomycetes</taxon>
        <taxon>Kitasatosporales</taxon>
        <taxon>Streptomycetaceae</taxon>
        <taxon>Streptomyces</taxon>
    </lineage>
</organism>
<protein>
    <recommendedName>
        <fullName evidence="1">PAS domain-containing protein</fullName>
    </recommendedName>
</protein>
<feature type="domain" description="PAS" evidence="1">
    <location>
        <begin position="22"/>
        <end position="52"/>
    </location>
</feature>
<dbReference type="InterPro" id="IPR000014">
    <property type="entry name" value="PAS"/>
</dbReference>
<accession>A0A7X6CZ84</accession>
<dbReference type="AlphaFoldDB" id="A0A7X6CZ84"/>
<evidence type="ECO:0000313" key="3">
    <source>
        <dbReference type="Proteomes" id="UP000578686"/>
    </source>
</evidence>
<dbReference type="RefSeq" id="WP_167968453.1">
    <property type="nucleotide sequence ID" value="NZ_BHZG01000051.1"/>
</dbReference>
<dbReference type="Proteomes" id="UP000578686">
    <property type="component" value="Unassembled WGS sequence"/>
</dbReference>
<dbReference type="InterPro" id="IPR035965">
    <property type="entry name" value="PAS-like_dom_sf"/>
</dbReference>
<dbReference type="SUPFAM" id="SSF55785">
    <property type="entry name" value="PYP-like sensor domain (PAS domain)"/>
    <property type="match status" value="1"/>
</dbReference>
<sequence>MVPQPLIPQRGPAEPGRIPLAVVTVDGLGAVTSWAGGAHRLFGLRREEALGRPAAALLPVSGVIDVVGDGDTLGSAYADVAAPPGEEEPTSGRFWGGCEGRGSEDILWWAWPLAGPGLLRLLVLATDGARLHQASGGVQVSAGFAPHSALPDPAGRAAGLSAALVGLDGVDAADVTAQLLRGGHPMLESATGERVPVLPRTPGVAFPQAGARA</sequence>
<reference evidence="2 3" key="1">
    <citation type="submission" date="2020-03" db="EMBL/GenBank/DDBJ databases">
        <title>Draft genome of Streptomyces sp. ventii, isolated from the Axial Seamount in the Pacific Ocean, and resequencing of the two type strains Streptomyces lonarensis strain NCL 716 and Streptomyces bohaiensis strain 11A07.</title>
        <authorList>
            <person name="Loughran R.M."/>
            <person name="Pfannmuller K.M."/>
            <person name="Wasson B.J."/>
            <person name="Deadmond M.C."/>
            <person name="Paddock B.E."/>
            <person name="Koyack M.J."/>
            <person name="Gallegos D.A."/>
            <person name="Mitchell E.A."/>
            <person name="Ushijima B."/>
            <person name="Saw J.H."/>
            <person name="Mcphail K.L."/>
            <person name="Videau P."/>
        </authorList>
    </citation>
    <scope>NUCLEOTIDE SEQUENCE [LARGE SCALE GENOMIC DNA]</scope>
    <source>
        <strain evidence="2 3">NCL716</strain>
    </source>
</reference>
<evidence type="ECO:0000259" key="1">
    <source>
        <dbReference type="PROSITE" id="PS50112"/>
    </source>
</evidence>
<keyword evidence="3" id="KW-1185">Reference proteome</keyword>
<name>A0A7X6CZ84_9ACTN</name>
<gene>
    <name evidence="2" type="ORF">HCN56_06140</name>
</gene>